<proteinExistence type="predicted"/>
<protein>
    <submittedName>
        <fullName evidence="1">Uncharacterized protein</fullName>
    </submittedName>
</protein>
<reference evidence="2" key="1">
    <citation type="journal article" date="2023" name="G3 (Bethesda)">
        <title>Genome assembly and association tests identify interacting loci associated with vigor, precocity, and sex in interspecific pistachio rootstocks.</title>
        <authorList>
            <person name="Palmer W."/>
            <person name="Jacygrad E."/>
            <person name="Sagayaradj S."/>
            <person name="Cavanaugh K."/>
            <person name="Han R."/>
            <person name="Bertier L."/>
            <person name="Beede B."/>
            <person name="Kafkas S."/>
            <person name="Golino D."/>
            <person name="Preece J."/>
            <person name="Michelmore R."/>
        </authorList>
    </citation>
    <scope>NUCLEOTIDE SEQUENCE [LARGE SCALE GENOMIC DNA]</scope>
</reference>
<dbReference type="Proteomes" id="UP001163603">
    <property type="component" value="Chromosome 2"/>
</dbReference>
<name>A0ACC0ZD66_9ROSI</name>
<dbReference type="EMBL" id="CM047737">
    <property type="protein sequence ID" value="KAJ0048542.1"/>
    <property type="molecule type" value="Genomic_DNA"/>
</dbReference>
<keyword evidence="2" id="KW-1185">Reference proteome</keyword>
<evidence type="ECO:0000313" key="2">
    <source>
        <dbReference type="Proteomes" id="UP001163603"/>
    </source>
</evidence>
<gene>
    <name evidence="1" type="ORF">Pint_15385</name>
</gene>
<organism evidence="1 2">
    <name type="scientific">Pistacia integerrima</name>
    <dbReference type="NCBI Taxonomy" id="434235"/>
    <lineage>
        <taxon>Eukaryota</taxon>
        <taxon>Viridiplantae</taxon>
        <taxon>Streptophyta</taxon>
        <taxon>Embryophyta</taxon>
        <taxon>Tracheophyta</taxon>
        <taxon>Spermatophyta</taxon>
        <taxon>Magnoliopsida</taxon>
        <taxon>eudicotyledons</taxon>
        <taxon>Gunneridae</taxon>
        <taxon>Pentapetalae</taxon>
        <taxon>rosids</taxon>
        <taxon>malvids</taxon>
        <taxon>Sapindales</taxon>
        <taxon>Anacardiaceae</taxon>
        <taxon>Pistacia</taxon>
    </lineage>
</organism>
<evidence type="ECO:0000313" key="1">
    <source>
        <dbReference type="EMBL" id="KAJ0048542.1"/>
    </source>
</evidence>
<sequence length="73" mass="8353">MGIEVSYGTACNMTMILSSYRLNLEKQQNINSKIHEDLSFIHPLNHDILLLISIDNINGIGRVKKIKFTCMFL</sequence>
<accession>A0ACC0ZD66</accession>
<comment type="caution">
    <text evidence="1">The sequence shown here is derived from an EMBL/GenBank/DDBJ whole genome shotgun (WGS) entry which is preliminary data.</text>
</comment>